<dbReference type="GO" id="GO:0046872">
    <property type="term" value="F:metal ion binding"/>
    <property type="evidence" value="ECO:0007669"/>
    <property type="project" value="UniProtKB-KW"/>
</dbReference>
<dbReference type="RefSeq" id="WP_115868746.1">
    <property type="nucleotide sequence ID" value="NZ_QREG01000013.1"/>
</dbReference>
<evidence type="ECO:0000313" key="4">
    <source>
        <dbReference type="Proteomes" id="UP000256779"/>
    </source>
</evidence>
<comment type="caution">
    <text evidence="3">The sequence shown here is derived from an EMBL/GenBank/DDBJ whole genome shotgun (WGS) entry which is preliminary data.</text>
</comment>
<dbReference type="AlphaFoldDB" id="A0A3D9L127"/>
<dbReference type="InterPro" id="IPR013342">
    <property type="entry name" value="Mandelate_racemase_C"/>
</dbReference>
<dbReference type="SFLD" id="SFLDG00180">
    <property type="entry name" value="muconate_cycloisomerase"/>
    <property type="match status" value="1"/>
</dbReference>
<dbReference type="SFLD" id="SFLDF00009">
    <property type="entry name" value="o-succinylbenzoate_synthase"/>
    <property type="match status" value="1"/>
</dbReference>
<dbReference type="CDD" id="cd03320">
    <property type="entry name" value="OSBS"/>
    <property type="match status" value="1"/>
</dbReference>
<dbReference type="Proteomes" id="UP000256779">
    <property type="component" value="Unassembled WGS sequence"/>
</dbReference>
<name>A0A3D9L127_MARFU</name>
<keyword evidence="4" id="KW-1185">Reference proteome</keyword>
<dbReference type="SUPFAM" id="SSF51604">
    <property type="entry name" value="Enolase C-terminal domain-like"/>
    <property type="match status" value="1"/>
</dbReference>
<reference evidence="3 4" key="1">
    <citation type="submission" date="2018-07" db="EMBL/GenBank/DDBJ databases">
        <title>Genomic Encyclopedia of Type Strains, Phase IV (KMG-IV): sequencing the most valuable type-strain genomes for metagenomic binning, comparative biology and taxonomic classification.</title>
        <authorList>
            <person name="Goeker M."/>
        </authorList>
    </citation>
    <scope>NUCLEOTIDE SEQUENCE [LARGE SCALE GENOMIC DNA]</scope>
    <source>
        <strain evidence="3 4">DSM 4134</strain>
    </source>
</reference>
<dbReference type="SMART" id="SM00922">
    <property type="entry name" value="MR_MLE"/>
    <property type="match status" value="1"/>
</dbReference>
<dbReference type="OrthoDB" id="9766759at2"/>
<sequence length="356" mass="39935">MLKLEYKDYTLDFKFDAGTSRGILRKHHVVYLKIYQSSMPDIKGYGEAAPLVGLSPETVADVLEALPDLAEKLEKVTIPIDEDDVWVLVDQLVGMELPSLRFALETAFLDLIGGGKMQLFDNDFTTGSKDIPINGLIWMGEESFMKTQISEKLNKGFKCIKLKVGAIDFEQELRLIEMLRKESESLMIRVDANGAFPVNEVFARLTELAKYGVHSIEQPIMPGQWEAMQLICKRTPVPIALDEELIGVAEFSQKQELLKMLRPQYIILKPTLLGGFKQTLEWIRLANQMNIGWWLTSALESNIGLNAVSQFAGNFSDIGYQGLGTGQLYSNNISSPLCISGAYLGIDTKQQWDLPF</sequence>
<dbReference type="InterPro" id="IPR029065">
    <property type="entry name" value="Enolase_C-like"/>
</dbReference>
<protein>
    <submittedName>
        <fullName evidence="3">O-succinylbenzoate synthase</fullName>
    </submittedName>
</protein>
<dbReference type="InterPro" id="IPR036849">
    <property type="entry name" value="Enolase-like_C_sf"/>
</dbReference>
<dbReference type="PANTHER" id="PTHR48073:SF2">
    <property type="entry name" value="O-SUCCINYLBENZOATE SYNTHASE"/>
    <property type="match status" value="1"/>
</dbReference>
<accession>A0A3D9L127</accession>
<dbReference type="SUPFAM" id="SSF54826">
    <property type="entry name" value="Enolase N-terminal domain-like"/>
    <property type="match status" value="1"/>
</dbReference>
<dbReference type="GO" id="GO:0016854">
    <property type="term" value="F:racemase and epimerase activity"/>
    <property type="evidence" value="ECO:0007669"/>
    <property type="project" value="UniProtKB-ARBA"/>
</dbReference>
<dbReference type="EMBL" id="QREG01000013">
    <property type="protein sequence ID" value="RED97000.1"/>
    <property type="molecule type" value="Genomic_DNA"/>
</dbReference>
<gene>
    <name evidence="3" type="ORF">C7460_11348</name>
</gene>
<dbReference type="InterPro" id="IPR029017">
    <property type="entry name" value="Enolase-like_N"/>
</dbReference>
<evidence type="ECO:0000256" key="1">
    <source>
        <dbReference type="ARBA" id="ARBA00022723"/>
    </source>
</evidence>
<dbReference type="PANTHER" id="PTHR48073">
    <property type="entry name" value="O-SUCCINYLBENZOATE SYNTHASE-RELATED"/>
    <property type="match status" value="1"/>
</dbReference>
<organism evidence="3 4">
    <name type="scientific">Marinoscillum furvescens DSM 4134</name>
    <dbReference type="NCBI Taxonomy" id="1122208"/>
    <lineage>
        <taxon>Bacteria</taxon>
        <taxon>Pseudomonadati</taxon>
        <taxon>Bacteroidota</taxon>
        <taxon>Cytophagia</taxon>
        <taxon>Cytophagales</taxon>
        <taxon>Reichenbachiellaceae</taxon>
        <taxon>Marinoscillum</taxon>
    </lineage>
</organism>
<dbReference type="Pfam" id="PF13378">
    <property type="entry name" value="MR_MLE_C"/>
    <property type="match status" value="1"/>
</dbReference>
<dbReference type="SFLD" id="SFLDS00001">
    <property type="entry name" value="Enolase"/>
    <property type="match status" value="1"/>
</dbReference>
<dbReference type="Gene3D" id="3.20.20.120">
    <property type="entry name" value="Enolase-like C-terminal domain"/>
    <property type="match status" value="1"/>
</dbReference>
<proteinExistence type="predicted"/>
<dbReference type="Gene3D" id="3.30.390.10">
    <property type="entry name" value="Enolase-like, N-terminal domain"/>
    <property type="match status" value="1"/>
</dbReference>
<evidence type="ECO:0000259" key="2">
    <source>
        <dbReference type="SMART" id="SM00922"/>
    </source>
</evidence>
<keyword evidence="1" id="KW-0479">Metal-binding</keyword>
<evidence type="ECO:0000313" key="3">
    <source>
        <dbReference type="EMBL" id="RED97000.1"/>
    </source>
</evidence>
<feature type="domain" description="Mandelate racemase/muconate lactonizing enzyme C-terminal" evidence="2">
    <location>
        <begin position="142"/>
        <end position="238"/>
    </location>
</feature>